<protein>
    <submittedName>
        <fullName evidence="1">Uncharacterized protein</fullName>
    </submittedName>
</protein>
<dbReference type="RefSeq" id="WP_193901550.1">
    <property type="nucleotide sequence ID" value="NZ_JADDUM010000030.1"/>
</dbReference>
<dbReference type="PANTHER" id="PTHR34853:SF1">
    <property type="entry name" value="LIPASE 5"/>
    <property type="match status" value="1"/>
</dbReference>
<comment type="caution">
    <text evidence="1">The sequence shown here is derived from an EMBL/GenBank/DDBJ whole genome shotgun (WGS) entry which is preliminary data.</text>
</comment>
<dbReference type="SUPFAM" id="SSF53474">
    <property type="entry name" value="alpha/beta-Hydrolases"/>
    <property type="match status" value="1"/>
</dbReference>
<keyword evidence="2" id="KW-1185">Reference proteome</keyword>
<reference evidence="1 2" key="1">
    <citation type="submission" date="2020-10" db="EMBL/GenBank/DDBJ databases">
        <title>The draft genomes of Cyclamen pathogen Pseudomonas sp.</title>
        <authorList>
            <person name="Fujikawa T."/>
            <person name="Sawada H."/>
        </authorList>
    </citation>
    <scope>NUCLEOTIDE SEQUENCE [LARGE SCALE GENOMIC DNA]</scope>
    <source>
        <strain evidence="1 2">MAFF 301449</strain>
    </source>
</reference>
<organism evidence="1 2">
    <name type="scientific">Pseudomonas cyclaminis</name>
    <dbReference type="NCBI Taxonomy" id="2781239"/>
    <lineage>
        <taxon>Bacteria</taxon>
        <taxon>Pseudomonadati</taxon>
        <taxon>Pseudomonadota</taxon>
        <taxon>Gammaproteobacteria</taxon>
        <taxon>Pseudomonadales</taxon>
        <taxon>Pseudomonadaceae</taxon>
        <taxon>Pseudomonas</taxon>
    </lineage>
</organism>
<evidence type="ECO:0000313" key="2">
    <source>
        <dbReference type="Proteomes" id="UP000613075"/>
    </source>
</evidence>
<gene>
    <name evidence="1" type="ORF">IQK56_04420</name>
</gene>
<name>A0ABR9SMV0_9PSED</name>
<dbReference type="Proteomes" id="UP000613075">
    <property type="component" value="Unassembled WGS sequence"/>
</dbReference>
<accession>A0ABR9SMV0</accession>
<evidence type="ECO:0000313" key="1">
    <source>
        <dbReference type="EMBL" id="MBE8590231.1"/>
    </source>
</evidence>
<dbReference type="Pfam" id="PF03583">
    <property type="entry name" value="LIP"/>
    <property type="match status" value="1"/>
</dbReference>
<proteinExistence type="predicted"/>
<dbReference type="Gene3D" id="3.40.50.1820">
    <property type="entry name" value="alpha/beta hydrolase"/>
    <property type="match status" value="1"/>
</dbReference>
<sequence>MTIADAAARYDDLVSKGCYFYAQAAFAQAKPGDVLKKDWSTQPYVSDFFAINQVGNKATAGPLLVVIGTADDATPPAVIEAQAKKACAAGNSLELRAYPGDHVGMLQTSLADVTTWIKDRFAGKAITGACAG</sequence>
<dbReference type="InterPro" id="IPR029058">
    <property type="entry name" value="AB_hydrolase_fold"/>
</dbReference>
<dbReference type="InterPro" id="IPR005152">
    <property type="entry name" value="Lipase_secreted"/>
</dbReference>
<dbReference type="EMBL" id="JADDUM010000030">
    <property type="protein sequence ID" value="MBE8590231.1"/>
    <property type="molecule type" value="Genomic_DNA"/>
</dbReference>
<dbReference type="PANTHER" id="PTHR34853">
    <property type="match status" value="1"/>
</dbReference>